<dbReference type="InterPro" id="IPR001544">
    <property type="entry name" value="Aminotrans_IV"/>
</dbReference>
<evidence type="ECO:0000313" key="3">
    <source>
        <dbReference type="Proteomes" id="UP000813462"/>
    </source>
</evidence>
<dbReference type="EMBL" id="JAEACU010000012">
    <property type="protein sequence ID" value="KAH7512590.1"/>
    <property type="molecule type" value="Genomic_DNA"/>
</dbReference>
<dbReference type="SUPFAM" id="SSF56752">
    <property type="entry name" value="D-aminoacid aminotransferase-like PLP-dependent enzymes"/>
    <property type="match status" value="1"/>
</dbReference>
<protein>
    <submittedName>
        <fullName evidence="2">Uncharacterized protein</fullName>
    </submittedName>
</protein>
<accession>A0A978UCU7</accession>
<reference evidence="2" key="1">
    <citation type="journal article" date="2021" name="Front. Plant Sci.">
        <title>Chromosome-Scale Genome Assembly for Chinese Sour Jujube and Insights Into Its Genome Evolution and Domestication Signature.</title>
        <authorList>
            <person name="Shen L.-Y."/>
            <person name="Luo H."/>
            <person name="Wang X.-L."/>
            <person name="Wang X.-M."/>
            <person name="Qiu X.-J."/>
            <person name="Liu H."/>
            <person name="Zhou S.-S."/>
            <person name="Jia K.-H."/>
            <person name="Nie S."/>
            <person name="Bao Y.-T."/>
            <person name="Zhang R.-G."/>
            <person name="Yun Q.-Z."/>
            <person name="Chai Y.-H."/>
            <person name="Lu J.-Y."/>
            <person name="Li Y."/>
            <person name="Zhao S.-W."/>
            <person name="Mao J.-F."/>
            <person name="Jia S.-G."/>
            <person name="Mao Y.-M."/>
        </authorList>
    </citation>
    <scope>NUCLEOTIDE SEQUENCE</scope>
    <source>
        <strain evidence="2">AT0</strain>
        <tissue evidence="2">Leaf</tissue>
    </source>
</reference>
<comment type="caution">
    <text evidence="2">The sequence shown here is derived from an EMBL/GenBank/DDBJ whole genome shotgun (WGS) entry which is preliminary data.</text>
</comment>
<dbReference type="AlphaFoldDB" id="A0A978UCU7"/>
<dbReference type="PANTHER" id="PTHR42743">
    <property type="entry name" value="AMINO-ACID AMINOTRANSFERASE"/>
    <property type="match status" value="1"/>
</dbReference>
<dbReference type="Proteomes" id="UP000813462">
    <property type="component" value="Unassembled WGS sequence"/>
</dbReference>
<gene>
    <name evidence="2" type="ORF">FEM48_Zijuj12G0106900</name>
</gene>
<name>A0A978UCU7_ZIZJJ</name>
<evidence type="ECO:0000256" key="1">
    <source>
        <dbReference type="ARBA" id="ARBA00009320"/>
    </source>
</evidence>
<proteinExistence type="inferred from homology"/>
<organism evidence="2 3">
    <name type="scientific">Ziziphus jujuba var. spinosa</name>
    <dbReference type="NCBI Taxonomy" id="714518"/>
    <lineage>
        <taxon>Eukaryota</taxon>
        <taxon>Viridiplantae</taxon>
        <taxon>Streptophyta</taxon>
        <taxon>Embryophyta</taxon>
        <taxon>Tracheophyta</taxon>
        <taxon>Spermatophyta</taxon>
        <taxon>Magnoliopsida</taxon>
        <taxon>eudicotyledons</taxon>
        <taxon>Gunneridae</taxon>
        <taxon>Pentapetalae</taxon>
        <taxon>rosids</taxon>
        <taxon>fabids</taxon>
        <taxon>Rosales</taxon>
        <taxon>Rhamnaceae</taxon>
        <taxon>Paliureae</taxon>
        <taxon>Ziziphus</taxon>
    </lineage>
</organism>
<evidence type="ECO:0000313" key="2">
    <source>
        <dbReference type="EMBL" id="KAH7512590.1"/>
    </source>
</evidence>
<dbReference type="GO" id="GO:0046394">
    <property type="term" value="P:carboxylic acid biosynthetic process"/>
    <property type="evidence" value="ECO:0007669"/>
    <property type="project" value="UniProtKB-ARBA"/>
</dbReference>
<dbReference type="InterPro" id="IPR036038">
    <property type="entry name" value="Aminotransferase-like"/>
</dbReference>
<dbReference type="Pfam" id="PF01063">
    <property type="entry name" value="Aminotran_4"/>
    <property type="match status" value="1"/>
</dbReference>
<dbReference type="InterPro" id="IPR050571">
    <property type="entry name" value="Class-IV_PLP-Dep_Aminotrnsfr"/>
</dbReference>
<comment type="similarity">
    <text evidence="1">Belongs to the class-IV pyridoxal-phosphate-dependent aminotransferase family.</text>
</comment>
<dbReference type="InterPro" id="IPR043132">
    <property type="entry name" value="BCAT-like_C"/>
</dbReference>
<sequence>MYLHEHTLSIWIDKGGYIAEGPSSNVASITHDKDPVIPCFDTILTSCTAKRLIELAPKLVKQGVLKGMRIGYLNVEEAKGAAEMMHVGSSLPLLPIIVSHEKPIGHCDNWKCSKSNI</sequence>
<dbReference type="Gene3D" id="3.20.10.10">
    <property type="entry name" value="D-amino Acid Aminotransferase, subunit A, domain 2"/>
    <property type="match status" value="1"/>
</dbReference>
<dbReference type="GO" id="GO:0003824">
    <property type="term" value="F:catalytic activity"/>
    <property type="evidence" value="ECO:0007669"/>
    <property type="project" value="InterPro"/>
</dbReference>
<dbReference type="PANTHER" id="PTHR42743:SF8">
    <property type="entry name" value="OS01G0238500 PROTEIN"/>
    <property type="match status" value="1"/>
</dbReference>